<evidence type="ECO:0000256" key="1">
    <source>
        <dbReference type="SAM" id="SignalP"/>
    </source>
</evidence>
<evidence type="ECO:0000313" key="2">
    <source>
        <dbReference type="EMBL" id="QDT26257.1"/>
    </source>
</evidence>
<name>A0A517Q3Q1_9PLAN</name>
<proteinExistence type="predicted"/>
<protein>
    <recommendedName>
        <fullName evidence="4">Exo-alpha-sialidase</fullName>
    </recommendedName>
</protein>
<feature type="signal peptide" evidence="1">
    <location>
        <begin position="1"/>
        <end position="26"/>
    </location>
</feature>
<organism evidence="2 3">
    <name type="scientific">Gimesia panareensis</name>
    <dbReference type="NCBI Taxonomy" id="2527978"/>
    <lineage>
        <taxon>Bacteria</taxon>
        <taxon>Pseudomonadati</taxon>
        <taxon>Planctomycetota</taxon>
        <taxon>Planctomycetia</taxon>
        <taxon>Planctomycetales</taxon>
        <taxon>Planctomycetaceae</taxon>
        <taxon>Gimesia</taxon>
    </lineage>
</organism>
<dbReference type="Gene3D" id="2.120.10.10">
    <property type="match status" value="1"/>
</dbReference>
<dbReference type="Proteomes" id="UP000315647">
    <property type="component" value="Chromosome"/>
</dbReference>
<gene>
    <name evidence="2" type="ORF">Enr10x_15580</name>
</gene>
<dbReference type="InterPro" id="IPR023296">
    <property type="entry name" value="Glyco_hydro_beta-prop_sf"/>
</dbReference>
<keyword evidence="1" id="KW-0732">Signal</keyword>
<dbReference type="EMBL" id="CP037421">
    <property type="protein sequence ID" value="QDT26257.1"/>
    <property type="molecule type" value="Genomic_DNA"/>
</dbReference>
<feature type="chain" id="PRO_5021744358" description="Exo-alpha-sialidase" evidence="1">
    <location>
        <begin position="27"/>
        <end position="358"/>
    </location>
</feature>
<sequence precursor="true">MQQLAPSFLTVLTLLGSLLTSPALLSAGSDSDLPAVEVTNVRQVFDNGEHNAFTDMIEFKGKYYLTFRTCPGGHMLFPTSRILIMQSDDTKTWKQVDEFSVPKRDVRDPHFLIFKDKLFVYTGTWYCGDSAPKTRTINEHLGYAVWSADGEKWSKPIMLEGTYGHYIWRAAAYDGKAYLCGRRIRHFAKDDQGRELIETAILESDDGLVWKTASLFNERQGDETAFLFEKNGDLLAIGRSGSNPAWVMRSRPPFDHWDRQQLDRYIGGPLLAKWGDRYVVGGRQRKNGKYVTSLYWFKDNQLHEFATLPSGGDNSYPGILVLSPDHAVISWYSSHEKDKNGKTITAIYMADLKLKEHK</sequence>
<keyword evidence="3" id="KW-1185">Reference proteome</keyword>
<dbReference type="AlphaFoldDB" id="A0A517Q3Q1"/>
<evidence type="ECO:0000313" key="3">
    <source>
        <dbReference type="Proteomes" id="UP000315647"/>
    </source>
</evidence>
<reference evidence="2 3" key="1">
    <citation type="submission" date="2019-03" db="EMBL/GenBank/DDBJ databases">
        <title>Deep-cultivation of Planctomycetes and their phenomic and genomic characterization uncovers novel biology.</title>
        <authorList>
            <person name="Wiegand S."/>
            <person name="Jogler M."/>
            <person name="Boedeker C."/>
            <person name="Pinto D."/>
            <person name="Vollmers J."/>
            <person name="Rivas-Marin E."/>
            <person name="Kohn T."/>
            <person name="Peeters S.H."/>
            <person name="Heuer A."/>
            <person name="Rast P."/>
            <person name="Oberbeckmann S."/>
            <person name="Bunk B."/>
            <person name="Jeske O."/>
            <person name="Meyerdierks A."/>
            <person name="Storesund J.E."/>
            <person name="Kallscheuer N."/>
            <person name="Luecker S."/>
            <person name="Lage O.M."/>
            <person name="Pohl T."/>
            <person name="Merkel B.J."/>
            <person name="Hornburger P."/>
            <person name="Mueller R.-W."/>
            <person name="Bruemmer F."/>
            <person name="Labrenz M."/>
            <person name="Spormann A.M."/>
            <person name="Op den Camp H."/>
            <person name="Overmann J."/>
            <person name="Amann R."/>
            <person name="Jetten M.S.M."/>
            <person name="Mascher T."/>
            <person name="Medema M.H."/>
            <person name="Devos D.P."/>
            <person name="Kaster A.-K."/>
            <person name="Ovreas L."/>
            <person name="Rohde M."/>
            <person name="Galperin M.Y."/>
            <person name="Jogler C."/>
        </authorList>
    </citation>
    <scope>NUCLEOTIDE SEQUENCE [LARGE SCALE GENOMIC DNA]</scope>
    <source>
        <strain evidence="2 3">Enr10</strain>
    </source>
</reference>
<accession>A0A517Q3Q1</accession>
<dbReference type="RefSeq" id="WP_145448605.1">
    <property type="nucleotide sequence ID" value="NZ_CP037421.1"/>
</dbReference>
<evidence type="ECO:0008006" key="4">
    <source>
        <dbReference type="Google" id="ProtNLM"/>
    </source>
</evidence>
<dbReference type="SUPFAM" id="SSF75005">
    <property type="entry name" value="Arabinanase/levansucrase/invertase"/>
    <property type="match status" value="1"/>
</dbReference>